<protein>
    <recommendedName>
        <fullName evidence="3">Bulb-type lectin domain-containing protein</fullName>
    </recommendedName>
</protein>
<organism evidence="1 2">
    <name type="scientific">Chitinophaga nivalis</name>
    <dbReference type="NCBI Taxonomy" id="2991709"/>
    <lineage>
        <taxon>Bacteria</taxon>
        <taxon>Pseudomonadati</taxon>
        <taxon>Bacteroidota</taxon>
        <taxon>Chitinophagia</taxon>
        <taxon>Chitinophagales</taxon>
        <taxon>Chitinophagaceae</taxon>
        <taxon>Chitinophaga</taxon>
    </lineage>
</organism>
<dbReference type="Proteomes" id="UP001207742">
    <property type="component" value="Unassembled WGS sequence"/>
</dbReference>
<accession>A0ABT3IRZ9</accession>
<gene>
    <name evidence="1" type="ORF">OL497_22880</name>
</gene>
<dbReference type="EMBL" id="JAPDNS010000002">
    <property type="protein sequence ID" value="MCW3486762.1"/>
    <property type="molecule type" value="Genomic_DNA"/>
</dbReference>
<evidence type="ECO:0000313" key="2">
    <source>
        <dbReference type="Proteomes" id="UP001207742"/>
    </source>
</evidence>
<reference evidence="1 2" key="1">
    <citation type="submission" date="2022-10" db="EMBL/GenBank/DDBJ databases">
        <title>Chitinophaga nivalis PC15 sp. nov., isolated from Pyeongchang county, South Korea.</title>
        <authorList>
            <person name="Trinh H.N."/>
        </authorList>
    </citation>
    <scope>NUCLEOTIDE SEQUENCE [LARGE SCALE GENOMIC DNA]</scope>
    <source>
        <strain evidence="1 2">PC14</strain>
    </source>
</reference>
<comment type="caution">
    <text evidence="1">The sequence shown here is derived from an EMBL/GenBank/DDBJ whole genome shotgun (WGS) entry which is preliminary data.</text>
</comment>
<evidence type="ECO:0008006" key="3">
    <source>
        <dbReference type="Google" id="ProtNLM"/>
    </source>
</evidence>
<dbReference type="RefSeq" id="WP_264733577.1">
    <property type="nucleotide sequence ID" value="NZ_JAPDNR010000001.1"/>
</dbReference>
<evidence type="ECO:0000313" key="1">
    <source>
        <dbReference type="EMBL" id="MCW3486762.1"/>
    </source>
</evidence>
<sequence>MKLFDVVRVGVALGLLFGITSSTHAQQLKLGANPTTTRSSALLELESKKQALLLTRITDTALIANPIDGMIIFLDVDNSLRVRANNYWMKIMSDGMIKSINNDATAAQKITTSNIDKPFAFSLSGPGQHTLTVPDANLTTRGFINTAAQTFAGLKTFDGVKTATLAVTTDAAPAVDRLLGKDATTGNVSGVSIDNTTLKISATRQLSAANTALLWNAAQINTIPVATTTPNANDVLTYDGTSKNWVPKAVSSSGGGNDFIKNSTTSVQTADFNISGYGDIGKNLTVGGNITTAANLSVAGSVLLNNAPAGAVPFIGGNPKGLAYNAGQFFWSESKAALGLGTGNPNNKLEIAAPLTTVGGAPYTSGLRLTNLGAAKPGAASLGGNKVLSVNATGDVIVVDNNAAGWAFTGNNNIDSTKHFIGTTNDQALIFKYNNNDFLRGTHGVGGYEAYTVALFNGAVPYNAHPFIIRANENDVMAFQDKTGRTRWHWNLIGNGLNFVETGVTGGDYRLYMAPGGNIGIGTNSPATALDVRGTTTTNALTATTSVTTNTLTATTSVTTNALITNSFAASITSITGSYTVGENDHTIITLSRNNSTVSLPRAVPANKGRMYVIKKGVKGDDYTTIQVRTVTPLQNIDFNTTYSLNNEGEHVKVQSDGNQWWVIGN</sequence>
<keyword evidence="2" id="KW-1185">Reference proteome</keyword>
<name>A0ABT3IRZ9_9BACT</name>
<proteinExistence type="predicted"/>